<dbReference type="EMBL" id="FTOB01000002">
    <property type="protein sequence ID" value="SIS47397.1"/>
    <property type="molecule type" value="Genomic_DNA"/>
</dbReference>
<dbReference type="PANTHER" id="PTHR32060:SF30">
    <property type="entry name" value="CARBOXY-TERMINAL PROCESSING PROTEASE CTPA"/>
    <property type="match status" value="1"/>
</dbReference>
<keyword evidence="3" id="KW-1185">Reference proteome</keyword>
<dbReference type="InterPro" id="IPR005151">
    <property type="entry name" value="Tail-specific_protease"/>
</dbReference>
<comment type="caution">
    <text evidence="2">The sequence shown here is derived from an EMBL/GenBank/DDBJ whole genome shotgun (WGS) entry which is preliminary data.</text>
</comment>
<gene>
    <name evidence="2" type="ORF">SAMN05421766_102129</name>
</gene>
<evidence type="ECO:0000259" key="1">
    <source>
        <dbReference type="SMART" id="SM00245"/>
    </source>
</evidence>
<organism evidence="2 3">
    <name type="scientific">Zobellia uliginosa</name>
    <dbReference type="NCBI Taxonomy" id="143224"/>
    <lineage>
        <taxon>Bacteria</taxon>
        <taxon>Pseudomonadati</taxon>
        <taxon>Bacteroidota</taxon>
        <taxon>Flavobacteriia</taxon>
        <taxon>Flavobacteriales</taxon>
        <taxon>Flavobacteriaceae</taxon>
        <taxon>Zobellia</taxon>
    </lineage>
</organism>
<dbReference type="Pfam" id="PF03572">
    <property type="entry name" value="Peptidase_S41"/>
    <property type="match status" value="1"/>
</dbReference>
<name>A0ABY1KLE2_9FLAO</name>
<dbReference type="Proteomes" id="UP000185728">
    <property type="component" value="Unassembled WGS sequence"/>
</dbReference>
<dbReference type="Gene3D" id="3.30.750.44">
    <property type="match status" value="1"/>
</dbReference>
<proteinExistence type="predicted"/>
<dbReference type="InterPro" id="IPR029045">
    <property type="entry name" value="ClpP/crotonase-like_dom_sf"/>
</dbReference>
<protein>
    <submittedName>
        <fullName evidence="2">Peptidase family S41</fullName>
    </submittedName>
</protein>
<dbReference type="PROSITE" id="PS51257">
    <property type="entry name" value="PROKAR_LIPOPROTEIN"/>
    <property type="match status" value="1"/>
</dbReference>
<feature type="domain" description="Tail specific protease" evidence="1">
    <location>
        <begin position="75"/>
        <end position="293"/>
    </location>
</feature>
<reference evidence="2 3" key="1">
    <citation type="submission" date="2017-01" db="EMBL/GenBank/DDBJ databases">
        <authorList>
            <person name="Varghese N."/>
            <person name="Submissions S."/>
        </authorList>
    </citation>
    <scope>NUCLEOTIDE SEQUENCE [LARGE SCALE GENOMIC DNA]</scope>
    <source>
        <strain evidence="2 3">DSM 2061</strain>
    </source>
</reference>
<dbReference type="RefSeq" id="WP_076453930.1">
    <property type="nucleotide sequence ID" value="NZ_FTOB01000002.1"/>
</dbReference>
<evidence type="ECO:0000313" key="2">
    <source>
        <dbReference type="EMBL" id="SIS47397.1"/>
    </source>
</evidence>
<dbReference type="SUPFAM" id="SSF52096">
    <property type="entry name" value="ClpP/crotonase"/>
    <property type="match status" value="1"/>
</dbReference>
<dbReference type="Gene3D" id="3.90.226.10">
    <property type="entry name" value="2-enoyl-CoA Hydratase, Chain A, domain 1"/>
    <property type="match status" value="1"/>
</dbReference>
<dbReference type="PANTHER" id="PTHR32060">
    <property type="entry name" value="TAIL-SPECIFIC PROTEASE"/>
    <property type="match status" value="1"/>
</dbReference>
<evidence type="ECO:0000313" key="3">
    <source>
        <dbReference type="Proteomes" id="UP000185728"/>
    </source>
</evidence>
<dbReference type="SMART" id="SM00245">
    <property type="entry name" value="TSPc"/>
    <property type="match status" value="1"/>
</dbReference>
<sequence>MNKLFIIILACLLFSCNNEPKTYLDSAIDIMQENSIETENVDWKNLRNSAHKRVKEKNTIEETYPIIEDVLRQLGDQHSFFIKKQPATEFQEVDKKMPFVDAKIFDGQIAYLKIPAFNEDGEIAKKFATYIQSKITKLDRPEINGWIIDLSENYGGNMWPMYLGLAPILGEGISGYFLDWEKNSAEWSFSNNTVYTGKDIKLEVENSYTLKKKAPKIAVLIGEMTASSGEAIAITFKGLPCTKFFGKNTAGLSTGNVVYPLSDGAKLVLTTTIMADRTKKLYGGQISPDIITNNPKEKAIEWLVKEK</sequence>
<accession>A0ABY1KLE2</accession>